<proteinExistence type="predicted"/>
<name>A0A9D2E348_9FIRM</name>
<comment type="caution">
    <text evidence="2">The sequence shown here is derived from an EMBL/GenBank/DDBJ whole genome shotgun (WGS) entry which is preliminary data.</text>
</comment>
<organism evidence="2 3">
    <name type="scientific">Candidatus Allofournierella merdipullorum</name>
    <dbReference type="NCBI Taxonomy" id="2838595"/>
    <lineage>
        <taxon>Bacteria</taxon>
        <taxon>Bacillati</taxon>
        <taxon>Bacillota</taxon>
        <taxon>Clostridia</taxon>
        <taxon>Eubacteriales</taxon>
        <taxon>Oscillospiraceae</taxon>
        <taxon>Allofournierella</taxon>
    </lineage>
</organism>
<dbReference type="Proteomes" id="UP000824035">
    <property type="component" value="Unassembled WGS sequence"/>
</dbReference>
<accession>A0A9D2E348</accession>
<gene>
    <name evidence="2" type="ORF">H9813_01485</name>
</gene>
<reference evidence="2" key="1">
    <citation type="journal article" date="2021" name="PeerJ">
        <title>Extensive microbial diversity within the chicken gut microbiome revealed by metagenomics and culture.</title>
        <authorList>
            <person name="Gilroy R."/>
            <person name="Ravi A."/>
            <person name="Getino M."/>
            <person name="Pursley I."/>
            <person name="Horton D.L."/>
            <person name="Alikhan N.F."/>
            <person name="Baker D."/>
            <person name="Gharbi K."/>
            <person name="Hall N."/>
            <person name="Watson M."/>
            <person name="Adriaenssens E.M."/>
            <person name="Foster-Nyarko E."/>
            <person name="Jarju S."/>
            <person name="Secka A."/>
            <person name="Antonio M."/>
            <person name="Oren A."/>
            <person name="Chaudhuri R.R."/>
            <person name="La Ragione R."/>
            <person name="Hildebrand F."/>
            <person name="Pallen M.J."/>
        </authorList>
    </citation>
    <scope>NUCLEOTIDE SEQUENCE</scope>
    <source>
        <strain evidence="2">ChiGjej4B4-18154</strain>
    </source>
</reference>
<dbReference type="AlphaFoldDB" id="A0A9D2E348"/>
<evidence type="ECO:0000259" key="1">
    <source>
        <dbReference type="Pfam" id="PF12957"/>
    </source>
</evidence>
<protein>
    <submittedName>
        <fullName evidence="2">DUF3846 domain-containing protein</fullName>
    </submittedName>
</protein>
<feature type="domain" description="DUF3846" evidence="1">
    <location>
        <begin position="7"/>
        <end position="105"/>
    </location>
</feature>
<reference evidence="2" key="2">
    <citation type="submission" date="2021-04" db="EMBL/GenBank/DDBJ databases">
        <authorList>
            <person name="Gilroy R."/>
        </authorList>
    </citation>
    <scope>NUCLEOTIDE SEQUENCE</scope>
    <source>
        <strain evidence="2">ChiGjej4B4-18154</strain>
    </source>
</reference>
<dbReference type="Pfam" id="PF12957">
    <property type="entry name" value="DUF3846"/>
    <property type="match status" value="1"/>
</dbReference>
<evidence type="ECO:0000313" key="3">
    <source>
        <dbReference type="Proteomes" id="UP000824035"/>
    </source>
</evidence>
<dbReference type="EMBL" id="DXBV01000016">
    <property type="protein sequence ID" value="HIZ29895.1"/>
    <property type="molecule type" value="Genomic_DNA"/>
</dbReference>
<dbReference type="InterPro" id="IPR024559">
    <property type="entry name" value="DUF3846"/>
</dbReference>
<sequence>MSDNTLTVLIVEPMKMPYTRQIPDTLQAMQKIVGGDIEAVYPHDGPVALVCGSEGKSTGMQPNRFLCLENGKPYDVVCGTFFLAGIHGESFVSLTPEQIRRYRSIYSRGMVMTRLNKGGKKEHER</sequence>
<evidence type="ECO:0000313" key="2">
    <source>
        <dbReference type="EMBL" id="HIZ29895.1"/>
    </source>
</evidence>